<feature type="transmembrane region" description="Helical" evidence="2">
    <location>
        <begin position="103"/>
        <end position="125"/>
    </location>
</feature>
<keyword evidence="2" id="KW-1133">Transmembrane helix</keyword>
<keyword evidence="4" id="KW-1185">Reference proteome</keyword>
<dbReference type="OMA" id="WIVWGRQ"/>
<keyword evidence="2" id="KW-0472">Membrane</keyword>
<name>A0A2H3D8D0_ARMGA</name>
<evidence type="ECO:0000313" key="4">
    <source>
        <dbReference type="Proteomes" id="UP000217790"/>
    </source>
</evidence>
<evidence type="ECO:0000313" key="3">
    <source>
        <dbReference type="EMBL" id="PBK83736.1"/>
    </source>
</evidence>
<organism evidence="3 4">
    <name type="scientific">Armillaria gallica</name>
    <name type="common">Bulbous honey fungus</name>
    <name type="synonym">Armillaria bulbosa</name>
    <dbReference type="NCBI Taxonomy" id="47427"/>
    <lineage>
        <taxon>Eukaryota</taxon>
        <taxon>Fungi</taxon>
        <taxon>Dikarya</taxon>
        <taxon>Basidiomycota</taxon>
        <taxon>Agaricomycotina</taxon>
        <taxon>Agaricomycetes</taxon>
        <taxon>Agaricomycetidae</taxon>
        <taxon>Agaricales</taxon>
        <taxon>Marasmiineae</taxon>
        <taxon>Physalacriaceae</taxon>
        <taxon>Armillaria</taxon>
    </lineage>
</organism>
<feature type="transmembrane region" description="Helical" evidence="2">
    <location>
        <begin position="137"/>
        <end position="158"/>
    </location>
</feature>
<dbReference type="InParanoid" id="A0A2H3D8D0"/>
<protein>
    <recommendedName>
        <fullName evidence="5">Family A G protein-coupled receptor-like protein</fullName>
    </recommendedName>
</protein>
<keyword evidence="2" id="KW-0812">Transmembrane</keyword>
<sequence>MAAQTNIPPDLSDADRATAFHSLDTDLNSRILYSLLTGLYTGIVAVTLWNIFTNKRSRPIGRAMVIVITLLYIVTVVDFALIWTNIHSVFVNYGQNFWAEISFYSSPGVKTIISAGTVSAVGTVLADSTMIWRCWIVWGRQWVIILLPVLFLLSSIAFKMVGEYQDFTISNSYTFDFVLYASFLLATTLWCTLLIIYRIVTVSRAGGEAVGGGFRAYHRLIEVLVESSALYLICLILYVGFYASNSWMGPYFDILAGSARGIAPTLLVGRVAAGHARPDDSWQGSANLASLRFSFGTHVRDRDSTMSDDPEAQRERDSEYGHDTPAESLRNNDIHSLDNKNTICRDGLEAYQDKPEDDLQTIGVVPRDLRDL</sequence>
<feature type="transmembrane region" description="Helical" evidence="2">
    <location>
        <begin position="64"/>
        <end position="83"/>
    </location>
</feature>
<proteinExistence type="predicted"/>
<gene>
    <name evidence="3" type="ORF">ARMGADRAFT_1018962</name>
</gene>
<dbReference type="EMBL" id="KZ293704">
    <property type="protein sequence ID" value="PBK83736.1"/>
    <property type="molecule type" value="Genomic_DNA"/>
</dbReference>
<evidence type="ECO:0000256" key="1">
    <source>
        <dbReference type="SAM" id="MobiDB-lite"/>
    </source>
</evidence>
<dbReference type="AlphaFoldDB" id="A0A2H3D8D0"/>
<reference evidence="4" key="1">
    <citation type="journal article" date="2017" name="Nat. Ecol. Evol.">
        <title>Genome expansion and lineage-specific genetic innovations in the forest pathogenic fungi Armillaria.</title>
        <authorList>
            <person name="Sipos G."/>
            <person name="Prasanna A.N."/>
            <person name="Walter M.C."/>
            <person name="O'Connor E."/>
            <person name="Balint B."/>
            <person name="Krizsan K."/>
            <person name="Kiss B."/>
            <person name="Hess J."/>
            <person name="Varga T."/>
            <person name="Slot J."/>
            <person name="Riley R."/>
            <person name="Boka B."/>
            <person name="Rigling D."/>
            <person name="Barry K."/>
            <person name="Lee J."/>
            <person name="Mihaltcheva S."/>
            <person name="LaButti K."/>
            <person name="Lipzen A."/>
            <person name="Waldron R."/>
            <person name="Moloney N.M."/>
            <person name="Sperisen C."/>
            <person name="Kredics L."/>
            <person name="Vagvoelgyi C."/>
            <person name="Patrignani A."/>
            <person name="Fitzpatrick D."/>
            <person name="Nagy I."/>
            <person name="Doyle S."/>
            <person name="Anderson J.B."/>
            <person name="Grigoriev I.V."/>
            <person name="Gueldener U."/>
            <person name="Muensterkoetter M."/>
            <person name="Nagy L.G."/>
        </authorList>
    </citation>
    <scope>NUCLEOTIDE SEQUENCE [LARGE SCALE GENOMIC DNA]</scope>
    <source>
        <strain evidence="4">Ar21-2</strain>
    </source>
</reference>
<feature type="transmembrane region" description="Helical" evidence="2">
    <location>
        <begin position="220"/>
        <end position="243"/>
    </location>
</feature>
<feature type="transmembrane region" description="Helical" evidence="2">
    <location>
        <begin position="178"/>
        <end position="200"/>
    </location>
</feature>
<evidence type="ECO:0000256" key="2">
    <source>
        <dbReference type="SAM" id="Phobius"/>
    </source>
</evidence>
<dbReference type="Proteomes" id="UP000217790">
    <property type="component" value="Unassembled WGS sequence"/>
</dbReference>
<feature type="region of interest" description="Disordered" evidence="1">
    <location>
        <begin position="300"/>
        <end position="334"/>
    </location>
</feature>
<evidence type="ECO:0008006" key="5">
    <source>
        <dbReference type="Google" id="ProtNLM"/>
    </source>
</evidence>
<feature type="transmembrane region" description="Helical" evidence="2">
    <location>
        <begin position="31"/>
        <end position="52"/>
    </location>
</feature>
<accession>A0A2H3D8D0</accession>
<dbReference type="OrthoDB" id="2914736at2759"/>